<organism evidence="1 2">
    <name type="scientific">Caldimonas brevitalea</name>
    <dbReference type="NCBI Taxonomy" id="413882"/>
    <lineage>
        <taxon>Bacteria</taxon>
        <taxon>Pseudomonadati</taxon>
        <taxon>Pseudomonadota</taxon>
        <taxon>Betaproteobacteria</taxon>
        <taxon>Burkholderiales</taxon>
        <taxon>Sphaerotilaceae</taxon>
        <taxon>Caldimonas</taxon>
    </lineage>
</organism>
<dbReference type="SFLD" id="SFLDG01135">
    <property type="entry name" value="C1.5.6:_HAD__Beta-PGM__Phospha"/>
    <property type="match status" value="1"/>
</dbReference>
<dbReference type="InterPro" id="IPR006439">
    <property type="entry name" value="HAD-SF_hydro_IA"/>
</dbReference>
<dbReference type="GO" id="GO:0006281">
    <property type="term" value="P:DNA repair"/>
    <property type="evidence" value="ECO:0007669"/>
    <property type="project" value="TreeGrafter"/>
</dbReference>
<dbReference type="OrthoDB" id="9782449at2"/>
<dbReference type="Proteomes" id="UP000035352">
    <property type="component" value="Chromosome"/>
</dbReference>
<dbReference type="InterPro" id="IPR036412">
    <property type="entry name" value="HAD-like_sf"/>
</dbReference>
<dbReference type="InterPro" id="IPR023198">
    <property type="entry name" value="PGP-like_dom2"/>
</dbReference>
<keyword evidence="1" id="KW-0378">Hydrolase</keyword>
<proteinExistence type="predicted"/>
<dbReference type="KEGG" id="pbh:AAW51_4454"/>
<keyword evidence="2" id="KW-1185">Reference proteome</keyword>
<dbReference type="SUPFAM" id="SSF56784">
    <property type="entry name" value="HAD-like"/>
    <property type="match status" value="1"/>
</dbReference>
<protein>
    <submittedName>
        <fullName evidence="1">HAD family hydrolase</fullName>
    </submittedName>
</protein>
<dbReference type="SFLD" id="SFLDG01129">
    <property type="entry name" value="C1.5:_HAD__Beta-PGM__Phosphata"/>
    <property type="match status" value="1"/>
</dbReference>
<dbReference type="GO" id="GO:0008967">
    <property type="term" value="F:phosphoglycolate phosphatase activity"/>
    <property type="evidence" value="ECO:0007669"/>
    <property type="project" value="TreeGrafter"/>
</dbReference>
<dbReference type="InterPro" id="IPR041492">
    <property type="entry name" value="HAD_2"/>
</dbReference>
<dbReference type="STRING" id="413882.AAW51_4454"/>
<gene>
    <name evidence="1" type="ORF">AAW51_4454</name>
</gene>
<accession>A0A0G3BX83</accession>
<dbReference type="InterPro" id="IPR023214">
    <property type="entry name" value="HAD_sf"/>
</dbReference>
<dbReference type="PANTHER" id="PTHR43434:SF24">
    <property type="entry name" value="HYDROLASE-RELATED"/>
    <property type="match status" value="1"/>
</dbReference>
<dbReference type="Gene3D" id="1.10.150.240">
    <property type="entry name" value="Putative phosphatase, domain 2"/>
    <property type="match status" value="1"/>
</dbReference>
<dbReference type="AlphaFoldDB" id="A0A0G3BX83"/>
<name>A0A0G3BX83_9BURK</name>
<dbReference type="InterPro" id="IPR050155">
    <property type="entry name" value="HAD-like_hydrolase_sf"/>
</dbReference>
<dbReference type="PATRIC" id="fig|413882.6.peg.4653"/>
<dbReference type="NCBIfam" id="TIGR01549">
    <property type="entry name" value="HAD-SF-IA-v1"/>
    <property type="match status" value="1"/>
</dbReference>
<evidence type="ECO:0000313" key="1">
    <source>
        <dbReference type="EMBL" id="AKJ31145.1"/>
    </source>
</evidence>
<dbReference type="GO" id="GO:0005829">
    <property type="term" value="C:cytosol"/>
    <property type="evidence" value="ECO:0007669"/>
    <property type="project" value="TreeGrafter"/>
</dbReference>
<dbReference type="Gene3D" id="3.40.50.1000">
    <property type="entry name" value="HAD superfamily/HAD-like"/>
    <property type="match status" value="1"/>
</dbReference>
<dbReference type="SFLD" id="SFLDS00003">
    <property type="entry name" value="Haloacid_Dehalogenase"/>
    <property type="match status" value="1"/>
</dbReference>
<evidence type="ECO:0000313" key="2">
    <source>
        <dbReference type="Proteomes" id="UP000035352"/>
    </source>
</evidence>
<dbReference type="PANTHER" id="PTHR43434">
    <property type="entry name" value="PHOSPHOGLYCOLATE PHOSPHATASE"/>
    <property type="match status" value="1"/>
</dbReference>
<dbReference type="RefSeq" id="WP_047196342.1">
    <property type="nucleotide sequence ID" value="NZ_CP011371.1"/>
</dbReference>
<dbReference type="EMBL" id="CP011371">
    <property type="protein sequence ID" value="AKJ31145.1"/>
    <property type="molecule type" value="Genomic_DNA"/>
</dbReference>
<sequence length="225" mass="25538">MNDHRLHRPRQYDLIVFDWDGTLFDSTALIVRSIQAACADLKVPVPDDSRAAYVIGMGLQEAFEHAAPGLAPHLYPELTQRYRQHYFKRQHELTLFEGVLGMLQALKQRHHWLAVATGKSRRGLDEALKTVLLRGVFDATRTADETLPKPHPRMLEELMAEFGVEPERTLMIGDTTHDLQLAVNARTASVAVSYGAHEPTFFQDYGPRFVAHSVRELQQWLDANA</sequence>
<dbReference type="Pfam" id="PF13419">
    <property type="entry name" value="HAD_2"/>
    <property type="match status" value="1"/>
</dbReference>
<reference evidence="1 2" key="1">
    <citation type="submission" date="2015-05" db="EMBL/GenBank/DDBJ databases">
        <authorList>
            <person name="Tang B."/>
            <person name="Yu Y."/>
        </authorList>
    </citation>
    <scope>NUCLEOTIDE SEQUENCE [LARGE SCALE GENOMIC DNA]</scope>
    <source>
        <strain evidence="1 2">DSM 7029</strain>
    </source>
</reference>